<proteinExistence type="predicted"/>
<organism evidence="1 2">
    <name type="scientific">Desulfomonile tiedjei (strain ATCC 49306 / DSM 6799 / DCB-1)</name>
    <dbReference type="NCBI Taxonomy" id="706587"/>
    <lineage>
        <taxon>Bacteria</taxon>
        <taxon>Pseudomonadati</taxon>
        <taxon>Thermodesulfobacteriota</taxon>
        <taxon>Desulfomonilia</taxon>
        <taxon>Desulfomonilales</taxon>
        <taxon>Desulfomonilaceae</taxon>
        <taxon>Desulfomonile</taxon>
    </lineage>
</organism>
<dbReference type="KEGG" id="dti:Desti_5588"/>
<dbReference type="HOGENOM" id="CLU_3060944_0_0_7"/>
<evidence type="ECO:0000313" key="2">
    <source>
        <dbReference type="Proteomes" id="UP000006055"/>
    </source>
</evidence>
<dbReference type="STRING" id="706587.Desti_5588"/>
<evidence type="ECO:0000313" key="1">
    <source>
        <dbReference type="EMBL" id="AFM28169.1"/>
    </source>
</evidence>
<keyword evidence="2" id="KW-1185">Reference proteome</keyword>
<accession>I4CF28</accession>
<sequence>MVRSIKKSSGMPEDAVFHPAAMLSNREERDAIAPMGRSSGFRFVLLAALPIKN</sequence>
<reference evidence="2" key="1">
    <citation type="submission" date="2012-06" db="EMBL/GenBank/DDBJ databases">
        <title>Complete sequence of chromosome of Desulfomonile tiedjei DSM 6799.</title>
        <authorList>
            <person name="Lucas S."/>
            <person name="Copeland A."/>
            <person name="Lapidus A."/>
            <person name="Glavina del Rio T."/>
            <person name="Dalin E."/>
            <person name="Tice H."/>
            <person name="Bruce D."/>
            <person name="Goodwin L."/>
            <person name="Pitluck S."/>
            <person name="Peters L."/>
            <person name="Ovchinnikova G."/>
            <person name="Zeytun A."/>
            <person name="Lu M."/>
            <person name="Kyrpides N."/>
            <person name="Mavromatis K."/>
            <person name="Ivanova N."/>
            <person name="Brettin T."/>
            <person name="Detter J.C."/>
            <person name="Han C."/>
            <person name="Larimer F."/>
            <person name="Land M."/>
            <person name="Hauser L."/>
            <person name="Markowitz V."/>
            <person name="Cheng J.-F."/>
            <person name="Hugenholtz P."/>
            <person name="Woyke T."/>
            <person name="Wu D."/>
            <person name="Spring S."/>
            <person name="Schroeder M."/>
            <person name="Brambilla E."/>
            <person name="Klenk H.-P."/>
            <person name="Eisen J.A."/>
        </authorList>
    </citation>
    <scope>NUCLEOTIDE SEQUENCE [LARGE SCALE GENOMIC DNA]</scope>
    <source>
        <strain evidence="2">ATCC 49306 / DSM 6799 / DCB-1</strain>
    </source>
</reference>
<dbReference type="EMBL" id="CP003360">
    <property type="protein sequence ID" value="AFM28169.1"/>
    <property type="molecule type" value="Genomic_DNA"/>
</dbReference>
<gene>
    <name evidence="1" type="ordered locus">Desti_5588</name>
</gene>
<protein>
    <submittedName>
        <fullName evidence="1">Uncharacterized protein</fullName>
    </submittedName>
</protein>
<name>I4CF28_DESTA</name>
<dbReference type="Proteomes" id="UP000006055">
    <property type="component" value="Chromosome"/>
</dbReference>
<dbReference type="AlphaFoldDB" id="I4CF28"/>